<dbReference type="STRING" id="1432656.X802_10475"/>
<dbReference type="EMBL" id="CP007140">
    <property type="protein sequence ID" value="AJC72530.1"/>
    <property type="molecule type" value="Genomic_DNA"/>
</dbReference>
<accession>A0A0X1KMR2</accession>
<dbReference type="OrthoDB" id="98274at2157"/>
<dbReference type="InterPro" id="IPR027552">
    <property type="entry name" value="CGP_CTERM"/>
</dbReference>
<sequence>MKARLLILLFLLSTVGLAQGAPVMVKGTTPGLSSFIAVDAGQNAIVAAGISNGTGIGDFDIVLVALSAEGKVLWEKAYGDTGRDLVSSVKVLPDGSVLVAGGSASFNGGWIFLVDKNGNLVWSKVYPTGMIYSALPYGDGILALSSANEKPLLLKLASKGLVEHAYLLNTSLNVVPVSMEILPGQGIYIAGIANSSSTSSLDFWLAKVDESGSILWERTYGFEGMDMLYDIELDGRGITLVGYTTFFNNETNVNLFVVRTDLNGRLLWARIVGGPGEDWANAVSLLPSGKLALGGITYSIPNPQAWLLFMDIYGTTGESLLIGSEGVDWIRSLAPLPSGGMVFVGSLNGTGLETGSIGGSSFFLGTFREGESFAGCHVSVHRLDFPVEGATPVTWVSSGGKAIPVSVSARDAVPKVKTITGGFEALCPLENPDTTSTMTTTSHTTGTTTTKTTTATTTTTTTGSATTTTSTIPSTTTTSKNDGWKLCGPGLLVALSLSALLFWRKSR</sequence>
<dbReference type="NCBIfam" id="TIGR04288">
    <property type="entry name" value="CGP_CTERM"/>
    <property type="match status" value="1"/>
</dbReference>
<gene>
    <name evidence="2" type="ORF">X802_10475</name>
</gene>
<evidence type="ECO:0000313" key="2">
    <source>
        <dbReference type="EMBL" id="AJC72530.1"/>
    </source>
</evidence>
<dbReference type="PANTHER" id="PTHR42754:SF1">
    <property type="entry name" value="LIPOPROTEIN"/>
    <property type="match status" value="1"/>
</dbReference>
<proteinExistence type="predicted"/>
<dbReference type="AlphaFoldDB" id="A0A0X1KMR2"/>
<reference evidence="2 3" key="1">
    <citation type="submission" date="2014-01" db="EMBL/GenBank/DDBJ databases">
        <title>Genome sequencing of Thermococcus guaymasensis.</title>
        <authorList>
            <person name="Zhang X."/>
            <person name="Alvare G."/>
            <person name="Fristensky B."/>
            <person name="Chen L."/>
            <person name="Suen T."/>
            <person name="Chen Q."/>
            <person name="Ma K."/>
        </authorList>
    </citation>
    <scope>NUCLEOTIDE SEQUENCE [LARGE SCALE GENOMIC DNA]</scope>
    <source>
        <strain evidence="2 3">DSM 11113</strain>
    </source>
</reference>
<name>A0A0X1KMR2_9EURY</name>
<organism evidence="2 3">
    <name type="scientific">Thermococcus guaymasensis DSM 11113</name>
    <dbReference type="NCBI Taxonomy" id="1432656"/>
    <lineage>
        <taxon>Archaea</taxon>
        <taxon>Methanobacteriati</taxon>
        <taxon>Methanobacteriota</taxon>
        <taxon>Thermococci</taxon>
        <taxon>Thermococcales</taxon>
        <taxon>Thermococcaceae</taxon>
        <taxon>Thermococcus</taxon>
    </lineage>
</organism>
<evidence type="ECO:0000256" key="1">
    <source>
        <dbReference type="SAM" id="MobiDB-lite"/>
    </source>
</evidence>
<feature type="compositionally biased region" description="Low complexity" evidence="1">
    <location>
        <begin position="434"/>
        <end position="479"/>
    </location>
</feature>
<dbReference type="PATRIC" id="fig|1432656.3.peg.2047"/>
<protein>
    <submittedName>
        <fullName evidence="2">Amylopullulanase</fullName>
    </submittedName>
</protein>
<dbReference type="KEGG" id="tgy:X802_10475"/>
<dbReference type="InterPro" id="IPR011047">
    <property type="entry name" value="Quinoprotein_ADH-like_sf"/>
</dbReference>
<dbReference type="PANTHER" id="PTHR42754">
    <property type="entry name" value="ENDOGLUCANASE"/>
    <property type="match status" value="1"/>
</dbReference>
<keyword evidence="3" id="KW-1185">Reference proteome</keyword>
<dbReference type="Proteomes" id="UP000062043">
    <property type="component" value="Chromosome"/>
</dbReference>
<feature type="region of interest" description="Disordered" evidence="1">
    <location>
        <begin position="430"/>
        <end position="479"/>
    </location>
</feature>
<evidence type="ECO:0000313" key="3">
    <source>
        <dbReference type="Proteomes" id="UP000062043"/>
    </source>
</evidence>
<dbReference type="SUPFAM" id="SSF50998">
    <property type="entry name" value="Quinoprotein alcohol dehydrogenase-like"/>
    <property type="match status" value="1"/>
</dbReference>